<feature type="transmembrane region" description="Helical" evidence="7">
    <location>
        <begin position="225"/>
        <end position="243"/>
    </location>
</feature>
<proteinExistence type="inferred from homology"/>
<feature type="transmembrane region" description="Helical" evidence="7">
    <location>
        <begin position="352"/>
        <end position="372"/>
    </location>
</feature>
<dbReference type="Proteomes" id="UP000030748">
    <property type="component" value="Unassembled WGS sequence"/>
</dbReference>
<feature type="transmembrane region" description="Helical" evidence="7">
    <location>
        <begin position="196"/>
        <end position="216"/>
    </location>
</feature>
<dbReference type="InterPro" id="IPR037185">
    <property type="entry name" value="EmrE-like"/>
</dbReference>
<keyword evidence="3" id="KW-0813">Transport</keyword>
<dbReference type="SUPFAM" id="SSF103481">
    <property type="entry name" value="Multidrug resistance efflux transporter EmrE"/>
    <property type="match status" value="1"/>
</dbReference>
<feature type="transmembrane region" description="Helical" evidence="7">
    <location>
        <begin position="408"/>
        <end position="426"/>
    </location>
</feature>
<dbReference type="eggNOG" id="ENOG502QR5M">
    <property type="taxonomic scope" value="Eukaryota"/>
</dbReference>
<feature type="transmembrane region" description="Helical" evidence="7">
    <location>
        <begin position="255"/>
        <end position="273"/>
    </location>
</feature>
<dbReference type="AlphaFoldDB" id="A0A022RC35"/>
<keyword evidence="6 7" id="KW-0472">Membrane</keyword>
<evidence type="ECO:0000313" key="9">
    <source>
        <dbReference type="Proteomes" id="UP000030748"/>
    </source>
</evidence>
<feature type="transmembrane region" description="Helical" evidence="7">
    <location>
        <begin position="131"/>
        <end position="150"/>
    </location>
</feature>
<dbReference type="PANTHER" id="PTHR31326">
    <property type="entry name" value="PROTEIN CLT2, CHLOROPLASTIC"/>
    <property type="match status" value="1"/>
</dbReference>
<protein>
    <recommendedName>
        <fullName evidence="10">EamA domain-containing protein</fullName>
    </recommendedName>
</protein>
<gene>
    <name evidence="8" type="ORF">MIMGU_mgv1a020365mg</name>
</gene>
<dbReference type="GO" id="GO:0022857">
    <property type="term" value="F:transmembrane transporter activity"/>
    <property type="evidence" value="ECO:0000318"/>
    <property type="project" value="GO_Central"/>
</dbReference>
<reference evidence="8 9" key="1">
    <citation type="journal article" date="2013" name="Proc. Natl. Acad. Sci. U.S.A.">
        <title>Fine-scale variation in meiotic recombination in Mimulus inferred from population shotgun sequencing.</title>
        <authorList>
            <person name="Hellsten U."/>
            <person name="Wright K.M."/>
            <person name="Jenkins J."/>
            <person name="Shu S."/>
            <person name="Yuan Y."/>
            <person name="Wessler S.R."/>
            <person name="Schmutz J."/>
            <person name="Willis J.H."/>
            <person name="Rokhsar D.S."/>
        </authorList>
    </citation>
    <scope>NUCLEOTIDE SEQUENCE [LARGE SCALE GENOMIC DNA]</scope>
    <source>
        <strain evidence="9">cv. DUN x IM62</strain>
    </source>
</reference>
<dbReference type="GO" id="GO:0034635">
    <property type="term" value="P:glutathione transport"/>
    <property type="evidence" value="ECO:0000318"/>
    <property type="project" value="GO_Central"/>
</dbReference>
<keyword evidence="4 7" id="KW-0812">Transmembrane</keyword>
<name>A0A022RC35_ERYGU</name>
<feature type="transmembrane region" description="Helical" evidence="7">
    <location>
        <begin position="171"/>
        <end position="190"/>
    </location>
</feature>
<dbReference type="PANTHER" id="PTHR31326:SF1">
    <property type="entry name" value="PROTEIN CLT2, CHLOROPLASTIC"/>
    <property type="match status" value="1"/>
</dbReference>
<dbReference type="Pfam" id="PF08627">
    <property type="entry name" value="CRT-like"/>
    <property type="match status" value="1"/>
</dbReference>
<evidence type="ECO:0000256" key="7">
    <source>
        <dbReference type="SAM" id="Phobius"/>
    </source>
</evidence>
<comment type="similarity">
    <text evidence="2">Belongs to the CRT-like transporter family.</text>
</comment>
<accession>A0A022RC35</accession>
<evidence type="ECO:0000256" key="4">
    <source>
        <dbReference type="ARBA" id="ARBA00022692"/>
    </source>
</evidence>
<dbReference type="GO" id="GO:0016020">
    <property type="term" value="C:membrane"/>
    <property type="evidence" value="ECO:0007669"/>
    <property type="project" value="UniProtKB-SubCell"/>
</dbReference>
<evidence type="ECO:0000256" key="1">
    <source>
        <dbReference type="ARBA" id="ARBA00004141"/>
    </source>
</evidence>
<evidence type="ECO:0000256" key="6">
    <source>
        <dbReference type="ARBA" id="ARBA00023136"/>
    </source>
</evidence>
<dbReference type="EMBL" id="KI630592">
    <property type="protein sequence ID" value="EYU36445.1"/>
    <property type="molecule type" value="Genomic_DNA"/>
</dbReference>
<dbReference type="InterPro" id="IPR013936">
    <property type="entry name" value="CRT-like"/>
</dbReference>
<feature type="transmembrane region" description="Helical" evidence="7">
    <location>
        <begin position="293"/>
        <end position="315"/>
    </location>
</feature>
<keyword evidence="9" id="KW-1185">Reference proteome</keyword>
<feature type="transmembrane region" description="Helical" evidence="7">
    <location>
        <begin position="379"/>
        <end position="402"/>
    </location>
</feature>
<evidence type="ECO:0008006" key="10">
    <source>
        <dbReference type="Google" id="ProtNLM"/>
    </source>
</evidence>
<evidence type="ECO:0000256" key="2">
    <source>
        <dbReference type="ARBA" id="ARBA00006690"/>
    </source>
</evidence>
<sequence length="439" mass="46712">MKLLAAAAGPKSSARCFSSAAVNSGRGGDSGIPSIPPPVRLRLRRLRSSVDNVKLSISNHGFYGRRTIITRFQPTVRSALAEISSPNGPPSSNSYADKKLAVVAWSAITLALAVSNRVLQKLALIPMKNHPFFLAQLNSFVYVAVFFSVLRVRYRAGKTTDEMLDLPKSPFIAIGFLESVSIVSAMYAGAVLPGPAIPLLYQTFLVWQLVFSSIILKRRYSLNQILGCFLVAAGVVVAVTSGANSGGMFSGVGVLWPMLMIASSAFQAGASIVKESVFVDAATRLKGKSLDIFVVTSFGSGFQALFIFLLLPVMANMKGMLLSDLPSYFTSGAACFLNIGTSTTIGCDGAPLLPLLYLISNILFNISVLNLLKVSNAIVASLAARAAVPISIYVLSLPLPYLPKGVSLSPFFHLGSAILVVGLILYNTPWPRNPESAIS</sequence>
<keyword evidence="5 7" id="KW-1133">Transmembrane helix</keyword>
<evidence type="ECO:0000256" key="5">
    <source>
        <dbReference type="ARBA" id="ARBA00022989"/>
    </source>
</evidence>
<evidence type="ECO:0000256" key="3">
    <source>
        <dbReference type="ARBA" id="ARBA00022448"/>
    </source>
</evidence>
<organism evidence="8 9">
    <name type="scientific">Erythranthe guttata</name>
    <name type="common">Yellow monkey flower</name>
    <name type="synonym">Mimulus guttatus</name>
    <dbReference type="NCBI Taxonomy" id="4155"/>
    <lineage>
        <taxon>Eukaryota</taxon>
        <taxon>Viridiplantae</taxon>
        <taxon>Streptophyta</taxon>
        <taxon>Embryophyta</taxon>
        <taxon>Tracheophyta</taxon>
        <taxon>Spermatophyta</taxon>
        <taxon>Magnoliopsida</taxon>
        <taxon>eudicotyledons</taxon>
        <taxon>Gunneridae</taxon>
        <taxon>Pentapetalae</taxon>
        <taxon>asterids</taxon>
        <taxon>lamiids</taxon>
        <taxon>Lamiales</taxon>
        <taxon>Phrymaceae</taxon>
        <taxon>Erythranthe</taxon>
    </lineage>
</organism>
<evidence type="ECO:0000313" key="8">
    <source>
        <dbReference type="EMBL" id="EYU36445.1"/>
    </source>
</evidence>
<comment type="subcellular location">
    <subcellularLocation>
        <location evidence="1">Membrane</location>
        <topology evidence="1">Multi-pass membrane protein</topology>
    </subcellularLocation>
</comment>